<feature type="compositionally biased region" description="Polar residues" evidence="3">
    <location>
        <begin position="361"/>
        <end position="371"/>
    </location>
</feature>
<proteinExistence type="inferred from homology"/>
<evidence type="ECO:0000313" key="5">
    <source>
        <dbReference type="EnsemblPlants" id="KQK00670"/>
    </source>
</evidence>
<feature type="compositionally biased region" description="Polar residues" evidence="3">
    <location>
        <begin position="258"/>
        <end position="269"/>
    </location>
</feature>
<dbReference type="GeneID" id="100840940"/>
<dbReference type="EnsemblPlants" id="KQK00670">
    <property type="protein sequence ID" value="KQK00670"/>
    <property type="gene ID" value="BRADI_3g51030v3"/>
</dbReference>
<reference evidence="4 5" key="1">
    <citation type="journal article" date="2010" name="Nature">
        <title>Genome sequencing and analysis of the model grass Brachypodium distachyon.</title>
        <authorList>
            <consortium name="International Brachypodium Initiative"/>
        </authorList>
    </citation>
    <scope>NUCLEOTIDE SEQUENCE [LARGE SCALE GENOMIC DNA]</scope>
    <source>
        <strain evidence="4">Bd21</strain>
        <strain evidence="5">cv. Bd21</strain>
    </source>
</reference>
<reference evidence="5" key="3">
    <citation type="submission" date="2018-08" db="UniProtKB">
        <authorList>
            <consortium name="EnsemblPlants"/>
        </authorList>
    </citation>
    <scope>IDENTIFICATION</scope>
    <source>
        <strain evidence="5">cv. Bd21</strain>
    </source>
</reference>
<evidence type="ECO:0000256" key="2">
    <source>
        <dbReference type="ARBA" id="ARBA00023054"/>
    </source>
</evidence>
<dbReference type="Proteomes" id="UP000008810">
    <property type="component" value="Chromosome 3"/>
</dbReference>
<feature type="region of interest" description="Disordered" evidence="3">
    <location>
        <begin position="135"/>
        <end position="469"/>
    </location>
</feature>
<dbReference type="Gramene" id="KQK00670">
    <property type="protein sequence ID" value="KQK00670"/>
    <property type="gene ID" value="BRADI_3g51030v3"/>
</dbReference>
<feature type="compositionally biased region" description="Basic and acidic residues" evidence="3">
    <location>
        <begin position="407"/>
        <end position="422"/>
    </location>
</feature>
<feature type="compositionally biased region" description="Basic and acidic residues" evidence="3">
    <location>
        <begin position="429"/>
        <end position="444"/>
    </location>
</feature>
<dbReference type="OrthoDB" id="686458at2759"/>
<organism evidence="4">
    <name type="scientific">Brachypodium distachyon</name>
    <name type="common">Purple false brome</name>
    <name type="synonym">Trachynia distachya</name>
    <dbReference type="NCBI Taxonomy" id="15368"/>
    <lineage>
        <taxon>Eukaryota</taxon>
        <taxon>Viridiplantae</taxon>
        <taxon>Streptophyta</taxon>
        <taxon>Embryophyta</taxon>
        <taxon>Tracheophyta</taxon>
        <taxon>Spermatophyta</taxon>
        <taxon>Magnoliopsida</taxon>
        <taxon>Liliopsida</taxon>
        <taxon>Poales</taxon>
        <taxon>Poaceae</taxon>
        <taxon>BOP clade</taxon>
        <taxon>Pooideae</taxon>
        <taxon>Stipodae</taxon>
        <taxon>Brachypodieae</taxon>
        <taxon>Brachypodium</taxon>
    </lineage>
</organism>
<dbReference type="eggNOG" id="ENOG502QRJX">
    <property type="taxonomic scope" value="Eukaryota"/>
</dbReference>
<feature type="compositionally biased region" description="Low complexity" evidence="3">
    <location>
        <begin position="334"/>
        <end position="344"/>
    </location>
</feature>
<feature type="compositionally biased region" description="Polar residues" evidence="3">
    <location>
        <begin position="322"/>
        <end position="333"/>
    </location>
</feature>
<evidence type="ECO:0000313" key="4">
    <source>
        <dbReference type="EMBL" id="KQK00670.1"/>
    </source>
</evidence>
<feature type="compositionally biased region" description="Basic and acidic residues" evidence="3">
    <location>
        <begin position="161"/>
        <end position="175"/>
    </location>
</feature>
<dbReference type="PANTHER" id="PTHR22691:SF8">
    <property type="entry name" value="PROTEIN SPT2 HOMOLOG"/>
    <property type="match status" value="1"/>
</dbReference>
<dbReference type="GO" id="GO:0005730">
    <property type="term" value="C:nucleolus"/>
    <property type="evidence" value="ECO:0000318"/>
    <property type="project" value="GO_Central"/>
</dbReference>
<dbReference type="OMA" id="GMFNYNP"/>
<dbReference type="SMART" id="SM00784">
    <property type="entry name" value="SPT2"/>
    <property type="match status" value="1"/>
</dbReference>
<keyword evidence="6" id="KW-1185">Reference proteome</keyword>
<reference evidence="4" key="2">
    <citation type="submission" date="2017-06" db="EMBL/GenBank/DDBJ databases">
        <title>WGS assembly of Brachypodium distachyon.</title>
        <authorList>
            <consortium name="The International Brachypodium Initiative"/>
            <person name="Lucas S."/>
            <person name="Harmon-Smith M."/>
            <person name="Lail K."/>
            <person name="Tice H."/>
            <person name="Grimwood J."/>
            <person name="Bruce D."/>
            <person name="Barry K."/>
            <person name="Shu S."/>
            <person name="Lindquist E."/>
            <person name="Wang M."/>
            <person name="Pitluck S."/>
            <person name="Vogel J.P."/>
            <person name="Garvin D.F."/>
            <person name="Mockler T.C."/>
            <person name="Schmutz J."/>
            <person name="Rokhsar D."/>
            <person name="Bevan M.W."/>
        </authorList>
    </citation>
    <scope>NUCLEOTIDE SEQUENCE</scope>
    <source>
        <strain evidence="4">Bd21</strain>
    </source>
</reference>
<name>I1ICD5_BRADI</name>
<protein>
    <recommendedName>
        <fullName evidence="7">SPT2 chromatin protein</fullName>
    </recommendedName>
</protein>
<dbReference type="STRING" id="15368.I1ICD5"/>
<evidence type="ECO:0000256" key="3">
    <source>
        <dbReference type="SAM" id="MobiDB-lite"/>
    </source>
</evidence>
<dbReference type="GO" id="GO:0006334">
    <property type="term" value="P:nucleosome assembly"/>
    <property type="evidence" value="ECO:0000318"/>
    <property type="project" value="GO_Central"/>
</dbReference>
<dbReference type="InterPro" id="IPR013256">
    <property type="entry name" value="Chromatin_SPT2"/>
</dbReference>
<dbReference type="GO" id="GO:0006360">
    <property type="term" value="P:transcription by RNA polymerase I"/>
    <property type="evidence" value="ECO:0000318"/>
    <property type="project" value="GO_Central"/>
</dbReference>
<accession>I1ICD5</accession>
<evidence type="ECO:0000313" key="6">
    <source>
        <dbReference type="Proteomes" id="UP000008810"/>
    </source>
</evidence>
<dbReference type="Pfam" id="PF08243">
    <property type="entry name" value="SPT2"/>
    <property type="match status" value="1"/>
</dbReference>
<feature type="compositionally biased region" description="Low complexity" evidence="3">
    <location>
        <begin position="304"/>
        <end position="321"/>
    </location>
</feature>
<feature type="compositionally biased region" description="Acidic residues" evidence="3">
    <location>
        <begin position="1"/>
        <end position="62"/>
    </location>
</feature>
<comment type="similarity">
    <text evidence="1">Belongs to the SPT2 family.</text>
</comment>
<gene>
    <name evidence="5" type="primary">LOC100840940</name>
    <name evidence="4" type="ORF">BRADI_3g51030v3</name>
</gene>
<dbReference type="GO" id="GO:0042393">
    <property type="term" value="F:histone binding"/>
    <property type="evidence" value="ECO:0000318"/>
    <property type="project" value="GO_Central"/>
</dbReference>
<dbReference type="AlphaFoldDB" id="I1ICD5"/>
<evidence type="ECO:0000256" key="1">
    <source>
        <dbReference type="ARBA" id="ARBA00006461"/>
    </source>
</evidence>
<feature type="compositionally biased region" description="Polar residues" evidence="3">
    <location>
        <begin position="279"/>
        <end position="292"/>
    </location>
</feature>
<dbReference type="GO" id="GO:0003677">
    <property type="term" value="F:DNA binding"/>
    <property type="evidence" value="ECO:0000318"/>
    <property type="project" value="GO_Central"/>
</dbReference>
<dbReference type="HOGENOM" id="CLU_019111_1_1_1"/>
<dbReference type="EMBL" id="CM000882">
    <property type="protein sequence ID" value="KQK00670.1"/>
    <property type="molecule type" value="Genomic_DNA"/>
</dbReference>
<feature type="region of interest" description="Disordered" evidence="3">
    <location>
        <begin position="1"/>
        <end position="69"/>
    </location>
</feature>
<feature type="compositionally biased region" description="Basic residues" evidence="3">
    <location>
        <begin position="458"/>
        <end position="469"/>
    </location>
</feature>
<dbReference type="PANTHER" id="PTHR22691">
    <property type="entry name" value="YEAST SPT2-RELATED"/>
    <property type="match status" value="1"/>
</dbReference>
<sequence>MASYDDNETNLVEDEYDDLDDFIVGSEDGDNVAGEEDQDLPEAYEDEDEDQEEEEEEEEEEPPVGQQEILSFREQLKANARRKYQANAGSCSSSVQPPVNSTFGTFFGPSTPALAPRLIEAGCSSIMKDIQNVPSRKVAVPPASKTKPDASAHQQKPKIVTQEKRKVDTLRENRDYSNLFSDDADTPPMKEEPEIKPVVAPKSGVEVGGMKPTHSAGKKKVPATTTQPARASTGHGPIQSRVQSKVCSQVKRPLPNGRKTNNAVKNGSMSPKVMKSPVLQPSSNGQNLQRWMQSKKPLSSPAVQRQQSQIQRPPQQSQRQQNHALPSTQARKMSSSAQSQPPSQKGSVQSHDRPKLGQRQLAPSSKPQPSRANAVYGDQAKKKGAVKRKPREEDKAIQMIRSMFKYNPDKWAGRDEDDRGMEADYASIQKEERRSAKLARKEDVEQYQLIQEEERQERARKKRKQREQS</sequence>
<keyword evidence="2" id="KW-0175">Coiled coil</keyword>
<dbReference type="RefSeq" id="XP_024317877.1">
    <property type="nucleotide sequence ID" value="XM_024462109.1"/>
</dbReference>
<evidence type="ECO:0008006" key="7">
    <source>
        <dbReference type="Google" id="ProtNLM"/>
    </source>
</evidence>